<evidence type="ECO:0000313" key="1">
    <source>
        <dbReference type="EMBL" id="CAJ63404.1"/>
    </source>
</evidence>
<protein>
    <submittedName>
        <fullName evidence="1">Uncharacterized protein</fullName>
    </submittedName>
</protein>
<dbReference type="STRING" id="326424.FRAAL4763"/>
<accession>Q0RGI3</accession>
<keyword evidence="2" id="KW-1185">Reference proteome</keyword>
<evidence type="ECO:0000313" key="2">
    <source>
        <dbReference type="Proteomes" id="UP000000657"/>
    </source>
</evidence>
<sequence length="22" mass="2358">MTRNGLIVIAEMGYGASRTAVF</sequence>
<name>Q0RGI3_FRAAA</name>
<dbReference type="HOGENOM" id="CLU_3424728_0_0_11"/>
<dbReference type="EMBL" id="CT573213">
    <property type="protein sequence ID" value="CAJ63404.1"/>
    <property type="molecule type" value="Genomic_DNA"/>
</dbReference>
<dbReference type="Proteomes" id="UP000000657">
    <property type="component" value="Chromosome"/>
</dbReference>
<reference evidence="1 2" key="1">
    <citation type="journal article" date="2007" name="Genome Res.">
        <title>Genome characteristics of facultatively symbiotic Frankia sp. strains reflect host range and host plant biogeography.</title>
        <authorList>
            <person name="Normand P."/>
            <person name="Lapierre P."/>
            <person name="Tisa L.S."/>
            <person name="Gogarten J.P."/>
            <person name="Alloisio N."/>
            <person name="Bagnarol E."/>
            <person name="Bassi C.A."/>
            <person name="Berry A.M."/>
            <person name="Bickhart D.M."/>
            <person name="Choisne N."/>
            <person name="Couloux A."/>
            <person name="Cournoyer B."/>
            <person name="Cruveiller S."/>
            <person name="Daubin V."/>
            <person name="Demange N."/>
            <person name="Francino M.P."/>
            <person name="Goltsman E."/>
            <person name="Huang Y."/>
            <person name="Kopp O.R."/>
            <person name="Labarre L."/>
            <person name="Lapidus A."/>
            <person name="Lavire C."/>
            <person name="Marechal J."/>
            <person name="Martinez M."/>
            <person name="Mastronunzio J.E."/>
            <person name="Mullin B.C."/>
            <person name="Niemann J."/>
            <person name="Pujic P."/>
            <person name="Rawnsley T."/>
            <person name="Rouy Z."/>
            <person name="Schenowitz C."/>
            <person name="Sellstedt A."/>
            <person name="Tavares F."/>
            <person name="Tomkins J.P."/>
            <person name="Vallenet D."/>
            <person name="Valverde C."/>
            <person name="Wall L.G."/>
            <person name="Wang Y."/>
            <person name="Medigue C."/>
            <person name="Benson D.R."/>
        </authorList>
    </citation>
    <scope>NUCLEOTIDE SEQUENCE [LARGE SCALE GENOMIC DNA]</scope>
    <source>
        <strain evidence="2">DSM 45986 / CECT 9034 / ACN14a</strain>
    </source>
</reference>
<organism evidence="1 2">
    <name type="scientific">Frankia alni (strain DSM 45986 / CECT 9034 / ACN14a)</name>
    <dbReference type="NCBI Taxonomy" id="326424"/>
    <lineage>
        <taxon>Bacteria</taxon>
        <taxon>Bacillati</taxon>
        <taxon>Actinomycetota</taxon>
        <taxon>Actinomycetes</taxon>
        <taxon>Frankiales</taxon>
        <taxon>Frankiaceae</taxon>
        <taxon>Frankia</taxon>
    </lineage>
</organism>
<dbReference type="AlphaFoldDB" id="Q0RGI3"/>
<gene>
    <name evidence="1" type="ordered locus">FRAAL4763</name>
</gene>
<dbReference type="KEGG" id="fal:FRAAL4763"/>
<proteinExistence type="predicted"/>